<dbReference type="InterPro" id="IPR036390">
    <property type="entry name" value="WH_DNA-bd_sf"/>
</dbReference>
<keyword evidence="1" id="KW-0808">Transferase</keyword>
<dbReference type="GO" id="GO:0005634">
    <property type="term" value="C:nucleus"/>
    <property type="evidence" value="ECO:0007669"/>
    <property type="project" value="TreeGrafter"/>
</dbReference>
<dbReference type="Proteomes" id="UP000237105">
    <property type="component" value="Unassembled WGS sequence"/>
</dbReference>
<keyword evidence="7" id="KW-1185">Reference proteome</keyword>
<gene>
    <name evidence="6" type="ORF">PanWU01x14_213470</name>
</gene>
<evidence type="ECO:0000256" key="2">
    <source>
        <dbReference type="ARBA" id="ARBA00022741"/>
    </source>
</evidence>
<sequence length="140" mass="15739">MKLEMNILRYLSKEDFRVLTAVEMGMRNREIVPSELIHRIASLKYTLCTSLLTFICEMMDFALRTSVMIFLQLRLWSILGSLMLSAVKIGVGKESDIFEVATEDALKEFAFMKVVICCLSEFVSGSFSVGLPAVSVPPVM</sequence>
<dbReference type="AlphaFoldDB" id="A0A2P5BSJ2"/>
<dbReference type="Pfam" id="PF09202">
    <property type="entry name" value="Rio2_N"/>
    <property type="match status" value="1"/>
</dbReference>
<dbReference type="PANTHER" id="PTHR45852:SF1">
    <property type="entry name" value="SERINE_THREONINE-PROTEIN KINASE RIO2"/>
    <property type="match status" value="1"/>
</dbReference>
<dbReference type="GO" id="GO:0005524">
    <property type="term" value="F:ATP binding"/>
    <property type="evidence" value="ECO:0007669"/>
    <property type="project" value="UniProtKB-KW"/>
</dbReference>
<name>A0A2P5BSJ2_PARAD</name>
<dbReference type="OrthoDB" id="10258631at2759"/>
<comment type="caution">
    <text evidence="6">The sequence shown here is derived from an EMBL/GenBank/DDBJ whole genome shotgun (WGS) entry which is preliminary data.</text>
</comment>
<keyword evidence="3 6" id="KW-0418">Kinase</keyword>
<dbReference type="GO" id="GO:0005829">
    <property type="term" value="C:cytosol"/>
    <property type="evidence" value="ECO:0007669"/>
    <property type="project" value="TreeGrafter"/>
</dbReference>
<evidence type="ECO:0000256" key="3">
    <source>
        <dbReference type="ARBA" id="ARBA00022777"/>
    </source>
</evidence>
<dbReference type="GO" id="GO:0030688">
    <property type="term" value="C:preribosome, small subunit precursor"/>
    <property type="evidence" value="ECO:0007669"/>
    <property type="project" value="TreeGrafter"/>
</dbReference>
<evidence type="ECO:0000256" key="4">
    <source>
        <dbReference type="ARBA" id="ARBA00022840"/>
    </source>
</evidence>
<keyword evidence="4" id="KW-0067">ATP-binding</keyword>
<keyword evidence="2" id="KW-0547">Nucleotide-binding</keyword>
<reference evidence="7" key="1">
    <citation type="submission" date="2016-06" db="EMBL/GenBank/DDBJ databases">
        <title>Parallel loss of symbiosis genes in relatives of nitrogen-fixing non-legume Parasponia.</title>
        <authorList>
            <person name="Van Velzen R."/>
            <person name="Holmer R."/>
            <person name="Bu F."/>
            <person name="Rutten L."/>
            <person name="Van Zeijl A."/>
            <person name="Liu W."/>
            <person name="Santuari L."/>
            <person name="Cao Q."/>
            <person name="Sharma T."/>
            <person name="Shen D."/>
            <person name="Roswanjaya Y."/>
            <person name="Wardhani T."/>
            <person name="Kalhor M.S."/>
            <person name="Jansen J."/>
            <person name="Van den Hoogen J."/>
            <person name="Gungor B."/>
            <person name="Hartog M."/>
            <person name="Hontelez J."/>
            <person name="Verver J."/>
            <person name="Yang W.-C."/>
            <person name="Schijlen E."/>
            <person name="Repin R."/>
            <person name="Schilthuizen M."/>
            <person name="Schranz E."/>
            <person name="Heidstra R."/>
            <person name="Miyata K."/>
            <person name="Fedorova E."/>
            <person name="Kohlen W."/>
            <person name="Bisseling T."/>
            <person name="Smit S."/>
            <person name="Geurts R."/>
        </authorList>
    </citation>
    <scope>NUCLEOTIDE SEQUENCE [LARGE SCALE GENOMIC DNA]</scope>
    <source>
        <strain evidence="7">cv. WU1-14</strain>
    </source>
</reference>
<feature type="domain" description="RIO2 kinase winged helix" evidence="5">
    <location>
        <begin position="8"/>
        <end position="56"/>
    </location>
</feature>
<dbReference type="InterPro" id="IPR036388">
    <property type="entry name" value="WH-like_DNA-bd_sf"/>
</dbReference>
<keyword evidence="6" id="KW-0723">Serine/threonine-protein kinase</keyword>
<protein>
    <submittedName>
        <fullName evidence="6">Serine/threonine protein kinase</fullName>
    </submittedName>
</protein>
<dbReference type="SUPFAM" id="SSF46785">
    <property type="entry name" value="Winged helix' DNA-binding domain"/>
    <property type="match status" value="1"/>
</dbReference>
<dbReference type="Gene3D" id="1.10.10.10">
    <property type="entry name" value="Winged helix-like DNA-binding domain superfamily/Winged helix DNA-binding domain"/>
    <property type="match status" value="1"/>
</dbReference>
<evidence type="ECO:0000259" key="5">
    <source>
        <dbReference type="Pfam" id="PF09202"/>
    </source>
</evidence>
<dbReference type="EMBL" id="JXTB01000228">
    <property type="protein sequence ID" value="PON51777.1"/>
    <property type="molecule type" value="Genomic_DNA"/>
</dbReference>
<accession>A0A2P5BSJ2</accession>
<dbReference type="GO" id="GO:0030490">
    <property type="term" value="P:maturation of SSU-rRNA"/>
    <property type="evidence" value="ECO:0007669"/>
    <property type="project" value="TreeGrafter"/>
</dbReference>
<dbReference type="PANTHER" id="PTHR45852">
    <property type="entry name" value="SER/THR-PROTEIN KINASE RIO2"/>
    <property type="match status" value="1"/>
</dbReference>
<dbReference type="InterPro" id="IPR015285">
    <property type="entry name" value="RIO2_wHTH_N"/>
</dbReference>
<proteinExistence type="predicted"/>
<dbReference type="STRING" id="3476.A0A2P5BSJ2"/>
<evidence type="ECO:0000313" key="7">
    <source>
        <dbReference type="Proteomes" id="UP000237105"/>
    </source>
</evidence>
<dbReference type="GO" id="GO:0004674">
    <property type="term" value="F:protein serine/threonine kinase activity"/>
    <property type="evidence" value="ECO:0007669"/>
    <property type="project" value="UniProtKB-KW"/>
</dbReference>
<evidence type="ECO:0000313" key="6">
    <source>
        <dbReference type="EMBL" id="PON51777.1"/>
    </source>
</evidence>
<organism evidence="6 7">
    <name type="scientific">Parasponia andersonii</name>
    <name type="common">Sponia andersonii</name>
    <dbReference type="NCBI Taxonomy" id="3476"/>
    <lineage>
        <taxon>Eukaryota</taxon>
        <taxon>Viridiplantae</taxon>
        <taxon>Streptophyta</taxon>
        <taxon>Embryophyta</taxon>
        <taxon>Tracheophyta</taxon>
        <taxon>Spermatophyta</taxon>
        <taxon>Magnoliopsida</taxon>
        <taxon>eudicotyledons</taxon>
        <taxon>Gunneridae</taxon>
        <taxon>Pentapetalae</taxon>
        <taxon>rosids</taxon>
        <taxon>fabids</taxon>
        <taxon>Rosales</taxon>
        <taxon>Cannabaceae</taxon>
        <taxon>Parasponia</taxon>
    </lineage>
</organism>
<evidence type="ECO:0000256" key="1">
    <source>
        <dbReference type="ARBA" id="ARBA00022679"/>
    </source>
</evidence>